<dbReference type="PROSITE" id="PS00383">
    <property type="entry name" value="TYR_PHOSPHATASE_1"/>
    <property type="match status" value="1"/>
</dbReference>
<dbReference type="AlphaFoldDB" id="A0A9X2NFV6"/>
<dbReference type="EMBL" id="JAMXQV010000017">
    <property type="protein sequence ID" value="MCR6486943.1"/>
    <property type="molecule type" value="Genomic_DNA"/>
</dbReference>
<reference evidence="1" key="1">
    <citation type="submission" date="2022-06" db="EMBL/GenBank/DDBJ databases">
        <title>Amycolatopsis iheyaensis sp. nov., a new species of the genus Amycolatopsis isolated from soil in Iheya island, Japan.</title>
        <authorList>
            <person name="Ngamcharungchit C."/>
            <person name="Kanto H."/>
            <person name="Take A."/>
            <person name="Intra B."/>
            <person name="Matsumoto A."/>
            <person name="Panbangred W."/>
            <person name="Inahashi Y."/>
        </authorList>
    </citation>
    <scope>NUCLEOTIDE SEQUENCE</scope>
    <source>
        <strain evidence="1">OK19-0408</strain>
    </source>
</reference>
<organism evidence="1 2">
    <name type="scientific">Amycolatopsis iheyensis</name>
    <dbReference type="NCBI Taxonomy" id="2945988"/>
    <lineage>
        <taxon>Bacteria</taxon>
        <taxon>Bacillati</taxon>
        <taxon>Actinomycetota</taxon>
        <taxon>Actinomycetes</taxon>
        <taxon>Pseudonocardiales</taxon>
        <taxon>Pseudonocardiaceae</taxon>
        <taxon>Amycolatopsis</taxon>
    </lineage>
</organism>
<evidence type="ECO:0000313" key="2">
    <source>
        <dbReference type="Proteomes" id="UP001144096"/>
    </source>
</evidence>
<keyword evidence="2" id="KW-1185">Reference proteome</keyword>
<gene>
    <name evidence="1" type="ORF">M8542_29350</name>
</gene>
<dbReference type="InterPro" id="IPR016130">
    <property type="entry name" value="Tyr_Pase_AS"/>
</dbReference>
<name>A0A9X2NFV6_9PSEU</name>
<dbReference type="SUPFAM" id="SSF52799">
    <property type="entry name" value="(Phosphotyrosine protein) phosphatases II"/>
    <property type="match status" value="1"/>
</dbReference>
<accession>A0A9X2NFV6</accession>
<dbReference type="Pfam" id="PF13350">
    <property type="entry name" value="Y_phosphatase3"/>
    <property type="match status" value="1"/>
</dbReference>
<dbReference type="Gene3D" id="3.90.190.10">
    <property type="entry name" value="Protein tyrosine phosphatase superfamily"/>
    <property type="match status" value="1"/>
</dbReference>
<dbReference type="Proteomes" id="UP001144096">
    <property type="component" value="Unassembled WGS sequence"/>
</dbReference>
<dbReference type="GO" id="GO:0004721">
    <property type="term" value="F:phosphoprotein phosphatase activity"/>
    <property type="evidence" value="ECO:0007669"/>
    <property type="project" value="InterPro"/>
</dbReference>
<evidence type="ECO:0000313" key="1">
    <source>
        <dbReference type="EMBL" id="MCR6486943.1"/>
    </source>
</evidence>
<dbReference type="InterPro" id="IPR026893">
    <property type="entry name" value="Tyr/Ser_Pase_IphP-type"/>
</dbReference>
<dbReference type="InterPro" id="IPR029021">
    <property type="entry name" value="Prot-tyrosine_phosphatase-like"/>
</dbReference>
<protein>
    <submittedName>
        <fullName evidence="1">Tyrosine-protein phosphatase</fullName>
    </submittedName>
</protein>
<proteinExistence type="predicted"/>
<dbReference type="RefSeq" id="WP_257923512.1">
    <property type="nucleotide sequence ID" value="NZ_JAMXQV010000017.1"/>
</dbReference>
<sequence>MDRTVAWEGFYNTRDLGGLPTRSGRTTRRGAFFRAGDLRFVTGTGWAQAREAGVRTVIDLRNPDEIRPAADGPTALAGSARFAVASAPATPAGIDRVEVPLDDIDDLEFWRYVNRERLNGTPLYYRVFLERKARRCAAVVETVARAAPGGVLFHCGAGRDRTGLVALLLLALAGVGPDAIAADYDLSAEAVKPLFAAMGAEDQGPAIEAVLAARGTTTAAAIRDTLDGFDVERYLLDAGVARGDLDDIRHRLTDQD</sequence>
<comment type="caution">
    <text evidence="1">The sequence shown here is derived from an EMBL/GenBank/DDBJ whole genome shotgun (WGS) entry which is preliminary data.</text>
</comment>